<reference evidence="2" key="1">
    <citation type="submission" date="2023-11" db="EMBL/GenBank/DDBJ databases">
        <authorList>
            <person name="De Vega J J."/>
            <person name="De Vega J J."/>
        </authorList>
    </citation>
    <scope>NUCLEOTIDE SEQUENCE</scope>
</reference>
<feature type="region of interest" description="Disordered" evidence="1">
    <location>
        <begin position="214"/>
        <end position="239"/>
    </location>
</feature>
<evidence type="ECO:0000313" key="2">
    <source>
        <dbReference type="EMBL" id="CAK5268426.1"/>
    </source>
</evidence>
<evidence type="ECO:0000313" key="3">
    <source>
        <dbReference type="Proteomes" id="UP001295794"/>
    </source>
</evidence>
<proteinExistence type="predicted"/>
<feature type="region of interest" description="Disordered" evidence="1">
    <location>
        <begin position="84"/>
        <end position="166"/>
    </location>
</feature>
<sequence>MSAATTTMADTLPAAVKTQSFELKGAPLTPSSELPHIPGGLDEKELQDARVEPETDSLVQRVITNAGQTAKAYLPQSLADMLPSAVSEDTRPSLKDERAATDLSITSQAGSLLPPSPGSIETPTASTPTLHQSSLAMSTVTSGADSTISTQVHTGRASSPTRVSPIPIPRAVSPSGSSPVLIPGPPPNSVVSSTLDTTTGISPVLARADAQLHRVEEEQSLDDEYCPDGGAAAKHSSASHSAVTASGCVPGRANQDNEINSGFCPDGGPDQARGSLGFKSGAPDTLPPSVPTTVLSPETSIPAVDKDSPPPSSSSDSDNDAKPKSPSRRKRFVQKLRRK</sequence>
<evidence type="ECO:0000256" key="1">
    <source>
        <dbReference type="SAM" id="MobiDB-lite"/>
    </source>
</evidence>
<accession>A0AAD2H3B8</accession>
<organism evidence="2 3">
    <name type="scientific">Mycena citricolor</name>
    <dbReference type="NCBI Taxonomy" id="2018698"/>
    <lineage>
        <taxon>Eukaryota</taxon>
        <taxon>Fungi</taxon>
        <taxon>Dikarya</taxon>
        <taxon>Basidiomycota</taxon>
        <taxon>Agaricomycotina</taxon>
        <taxon>Agaricomycetes</taxon>
        <taxon>Agaricomycetidae</taxon>
        <taxon>Agaricales</taxon>
        <taxon>Marasmiineae</taxon>
        <taxon>Mycenaceae</taxon>
        <taxon>Mycena</taxon>
    </lineage>
</organism>
<protein>
    <submittedName>
        <fullName evidence="2">Uncharacterized protein</fullName>
    </submittedName>
</protein>
<feature type="compositionally biased region" description="Polar residues" evidence="1">
    <location>
        <begin position="119"/>
        <end position="162"/>
    </location>
</feature>
<comment type="caution">
    <text evidence="2">The sequence shown here is derived from an EMBL/GenBank/DDBJ whole genome shotgun (WGS) entry which is preliminary data.</text>
</comment>
<feature type="compositionally biased region" description="Basic and acidic residues" evidence="1">
    <location>
        <begin position="88"/>
        <end position="100"/>
    </location>
</feature>
<feature type="compositionally biased region" description="Basic residues" evidence="1">
    <location>
        <begin position="325"/>
        <end position="339"/>
    </location>
</feature>
<dbReference type="EMBL" id="CAVNYO010000138">
    <property type="protein sequence ID" value="CAK5268426.1"/>
    <property type="molecule type" value="Genomic_DNA"/>
</dbReference>
<gene>
    <name evidence="2" type="ORF">MYCIT1_LOCUS11609</name>
</gene>
<name>A0AAD2H3B8_9AGAR</name>
<keyword evidence="3" id="KW-1185">Reference proteome</keyword>
<dbReference type="AlphaFoldDB" id="A0AAD2H3B8"/>
<feature type="region of interest" description="Disordered" evidence="1">
    <location>
        <begin position="259"/>
        <end position="339"/>
    </location>
</feature>
<dbReference type="Proteomes" id="UP001295794">
    <property type="component" value="Unassembled WGS sequence"/>
</dbReference>